<keyword evidence="6 7" id="KW-0414">Isoprene biosynthesis</keyword>
<feature type="site" description="Transition state stabilizer" evidence="7">
    <location>
        <position position="16"/>
    </location>
</feature>
<evidence type="ECO:0000256" key="6">
    <source>
        <dbReference type="ARBA" id="ARBA00023229"/>
    </source>
</evidence>
<proteinExistence type="inferred from homology"/>
<name>A0A1A8SYS5_9GAMM</name>
<dbReference type="STRING" id="295068.MAQ5080_00029"/>
<feature type="site" description="Positions MEP for the nucleophilic attack" evidence="7">
    <location>
        <position position="154"/>
    </location>
</feature>
<dbReference type="CDD" id="cd02516">
    <property type="entry name" value="CDP-ME_synthetase"/>
    <property type="match status" value="1"/>
</dbReference>
<dbReference type="InterPro" id="IPR034683">
    <property type="entry name" value="IspD/TarI"/>
</dbReference>
<dbReference type="NCBIfam" id="TIGR00453">
    <property type="entry name" value="ispD"/>
    <property type="match status" value="1"/>
</dbReference>
<dbReference type="SUPFAM" id="SSF53448">
    <property type="entry name" value="Nucleotide-diphospho-sugar transferases"/>
    <property type="match status" value="1"/>
</dbReference>
<evidence type="ECO:0000256" key="2">
    <source>
        <dbReference type="ARBA" id="ARBA00004787"/>
    </source>
</evidence>
<dbReference type="PROSITE" id="PS01295">
    <property type="entry name" value="ISPD"/>
    <property type="match status" value="1"/>
</dbReference>
<evidence type="ECO:0000256" key="5">
    <source>
        <dbReference type="ARBA" id="ARBA00022695"/>
    </source>
</evidence>
<dbReference type="OrthoDB" id="9806837at2"/>
<evidence type="ECO:0000256" key="3">
    <source>
        <dbReference type="ARBA" id="ARBA00009789"/>
    </source>
</evidence>
<organism evidence="8 9">
    <name type="scientific">Marinomonas aquimarina</name>
    <dbReference type="NCBI Taxonomy" id="295068"/>
    <lineage>
        <taxon>Bacteria</taxon>
        <taxon>Pseudomonadati</taxon>
        <taxon>Pseudomonadota</taxon>
        <taxon>Gammaproteobacteria</taxon>
        <taxon>Oceanospirillales</taxon>
        <taxon>Oceanospirillaceae</taxon>
        <taxon>Marinomonas</taxon>
    </lineage>
</organism>
<comment type="catalytic activity">
    <reaction evidence="1 7">
        <text>2-C-methyl-D-erythritol 4-phosphate + CTP + H(+) = 4-CDP-2-C-methyl-D-erythritol + diphosphate</text>
        <dbReference type="Rhea" id="RHEA:13429"/>
        <dbReference type="ChEBI" id="CHEBI:15378"/>
        <dbReference type="ChEBI" id="CHEBI:33019"/>
        <dbReference type="ChEBI" id="CHEBI:37563"/>
        <dbReference type="ChEBI" id="CHEBI:57823"/>
        <dbReference type="ChEBI" id="CHEBI:58262"/>
        <dbReference type="EC" id="2.7.7.60"/>
    </reaction>
</comment>
<comment type="pathway">
    <text evidence="2 7">Isoprenoid biosynthesis; isopentenyl diphosphate biosynthesis via DXP pathway; isopentenyl diphosphate from 1-deoxy-D-xylulose 5-phosphate: step 2/6.</text>
</comment>
<evidence type="ECO:0000256" key="7">
    <source>
        <dbReference type="HAMAP-Rule" id="MF_00108"/>
    </source>
</evidence>
<dbReference type="EMBL" id="FLOC01000001">
    <property type="protein sequence ID" value="SBS24565.1"/>
    <property type="molecule type" value="Genomic_DNA"/>
</dbReference>
<accession>A0A1A8SYS5</accession>
<dbReference type="Pfam" id="PF01128">
    <property type="entry name" value="IspD"/>
    <property type="match status" value="1"/>
</dbReference>
<dbReference type="UniPathway" id="UPA00056">
    <property type="reaction ID" value="UER00093"/>
</dbReference>
<evidence type="ECO:0000256" key="1">
    <source>
        <dbReference type="ARBA" id="ARBA00001282"/>
    </source>
</evidence>
<dbReference type="RefSeq" id="WP_067212629.1">
    <property type="nucleotide sequence ID" value="NZ_FLOC01000001.1"/>
</dbReference>
<keyword evidence="5 7" id="KW-0548">Nucleotidyltransferase</keyword>
<dbReference type="EC" id="2.7.7.60" evidence="7"/>
<dbReference type="GO" id="GO:0019288">
    <property type="term" value="P:isopentenyl diphosphate biosynthetic process, methylerythritol 4-phosphate pathway"/>
    <property type="evidence" value="ECO:0007669"/>
    <property type="project" value="UniProtKB-UniRule"/>
</dbReference>
<comment type="similarity">
    <text evidence="3 7">Belongs to the IspD/TarI cytidylyltransferase family. IspD subfamily.</text>
</comment>
<dbReference type="GO" id="GO:0050518">
    <property type="term" value="F:2-C-methyl-D-erythritol 4-phosphate cytidylyltransferase activity"/>
    <property type="evidence" value="ECO:0007669"/>
    <property type="project" value="UniProtKB-UniRule"/>
</dbReference>
<dbReference type="InterPro" id="IPR001228">
    <property type="entry name" value="IspD"/>
</dbReference>
<dbReference type="InterPro" id="IPR029044">
    <property type="entry name" value="Nucleotide-diphossugar_trans"/>
</dbReference>
<comment type="function">
    <text evidence="7">Catalyzes the formation of 4-diphosphocytidyl-2-C-methyl-D-erythritol from CTP and 2-C-methyl-D-erythritol 4-phosphate (MEP).</text>
</comment>
<protein>
    <recommendedName>
        <fullName evidence="7">2-C-methyl-D-erythritol 4-phosphate cytidylyltransferase</fullName>
        <ecNumber evidence="7">2.7.7.60</ecNumber>
    </recommendedName>
    <alternativeName>
        <fullName evidence="7">4-diphosphocytidyl-2C-methyl-D-erythritol synthase</fullName>
    </alternativeName>
    <alternativeName>
        <fullName evidence="7">MEP cytidylyltransferase</fullName>
        <shortName evidence="7">MCT</shortName>
    </alternativeName>
</protein>
<evidence type="ECO:0000256" key="4">
    <source>
        <dbReference type="ARBA" id="ARBA00022679"/>
    </source>
</evidence>
<dbReference type="Gene3D" id="3.90.550.10">
    <property type="entry name" value="Spore Coat Polysaccharide Biosynthesis Protein SpsA, Chain A"/>
    <property type="match status" value="1"/>
</dbReference>
<reference evidence="8 9" key="1">
    <citation type="submission" date="2016-06" db="EMBL/GenBank/DDBJ databases">
        <authorList>
            <person name="Kjaerup R.B."/>
            <person name="Dalgaard T.S."/>
            <person name="Juul-Madsen H.R."/>
        </authorList>
    </citation>
    <scope>NUCLEOTIDE SEQUENCE [LARGE SCALE GENOMIC DNA]</scope>
    <source>
        <strain evidence="8 9">CECT 5080</strain>
    </source>
</reference>
<evidence type="ECO:0000313" key="8">
    <source>
        <dbReference type="EMBL" id="SBS24565.1"/>
    </source>
</evidence>
<dbReference type="AlphaFoldDB" id="A0A1A8SYS5"/>
<dbReference type="HAMAP" id="MF_00108">
    <property type="entry name" value="IspD"/>
    <property type="match status" value="1"/>
</dbReference>
<feature type="site" description="Positions MEP for the nucleophilic attack" evidence="7">
    <location>
        <position position="210"/>
    </location>
</feature>
<gene>
    <name evidence="7 8" type="primary">ispD</name>
    <name evidence="8" type="ORF">MAQ5080_00029</name>
</gene>
<dbReference type="PANTHER" id="PTHR32125:SF4">
    <property type="entry name" value="2-C-METHYL-D-ERYTHRITOL 4-PHOSPHATE CYTIDYLYLTRANSFERASE, CHLOROPLASTIC"/>
    <property type="match status" value="1"/>
</dbReference>
<feature type="site" description="Transition state stabilizer" evidence="7">
    <location>
        <position position="23"/>
    </location>
</feature>
<dbReference type="PANTHER" id="PTHR32125">
    <property type="entry name" value="2-C-METHYL-D-ERYTHRITOL 4-PHOSPHATE CYTIDYLYLTRANSFERASE, CHLOROPLASTIC"/>
    <property type="match status" value="1"/>
</dbReference>
<dbReference type="Proteomes" id="UP000092627">
    <property type="component" value="Unassembled WGS sequence"/>
</dbReference>
<keyword evidence="4 7" id="KW-0808">Transferase</keyword>
<keyword evidence="9" id="KW-1185">Reference proteome</keyword>
<dbReference type="FunFam" id="3.90.550.10:FF:000003">
    <property type="entry name" value="2-C-methyl-D-erythritol 4-phosphate cytidylyltransferase"/>
    <property type="match status" value="1"/>
</dbReference>
<evidence type="ECO:0000313" key="9">
    <source>
        <dbReference type="Proteomes" id="UP000092627"/>
    </source>
</evidence>
<dbReference type="InterPro" id="IPR018294">
    <property type="entry name" value="ISPD_synthase_CS"/>
</dbReference>
<sequence>MTQFWVIIPAAGVGKRMASAQPKQYLMLDGKTILDSTIEKFIEHPQIAGIAVGVSPEDEYWQHSEWAGNTKVVRFDGGDERSETVLNGLQVLMAIGVADEDSVLVHDAARPLVSVEALTRIMAHTGDQGALLAIPCKDTLKLAEQQRSTATVDRSVIWQAQTPQKFPLMALYQGIASALEEGIAITDESSAMELIGWQPDLIEGEPSNLKITVPQDLVIAQALLSLQQTVNS</sequence>
<dbReference type="InterPro" id="IPR050088">
    <property type="entry name" value="IspD/TarI_cytidylyltransf_bact"/>
</dbReference>